<dbReference type="InterPro" id="IPR011989">
    <property type="entry name" value="ARM-like"/>
</dbReference>
<dbReference type="InterPro" id="IPR029063">
    <property type="entry name" value="SAM-dependent_MTases_sf"/>
</dbReference>
<dbReference type="SUPFAM" id="SSF53335">
    <property type="entry name" value="S-adenosyl-L-methionine-dependent methyltransferases"/>
    <property type="match status" value="1"/>
</dbReference>
<protein>
    <submittedName>
        <fullName evidence="2">Uncharacterized protein</fullName>
    </submittedName>
</protein>
<feature type="compositionally biased region" description="Low complexity" evidence="1">
    <location>
        <begin position="263"/>
        <end position="272"/>
    </location>
</feature>
<proteinExistence type="predicted"/>
<dbReference type="EMBL" id="CAJNNW010030793">
    <property type="protein sequence ID" value="CAE8704497.1"/>
    <property type="molecule type" value="Genomic_DNA"/>
</dbReference>
<name>A0A813KGS7_POLGL</name>
<comment type="caution">
    <text evidence="2">The sequence shown here is derived from an EMBL/GenBank/DDBJ whole genome shotgun (WGS) entry which is preliminary data.</text>
</comment>
<reference evidence="2" key="1">
    <citation type="submission" date="2021-02" db="EMBL/GenBank/DDBJ databases">
        <authorList>
            <person name="Dougan E. K."/>
            <person name="Rhodes N."/>
            <person name="Thang M."/>
            <person name="Chan C."/>
        </authorList>
    </citation>
    <scope>NUCLEOTIDE SEQUENCE</scope>
</reference>
<sequence length="550" mass="59270">MRGAVGRCSVSFRIPSSATLVSSAARRSFRRITTTTKATATTTATTTTKATPTTKATTTTATTITKATSTTDAFGAASTPNAGCIEEQVRQDCVDTTIARLRLVWTTLKELDPAGSLDPCDLAPIARQAVQEGGTPLPSLCEGDLDAARECYDDIFAGLERTKLEASDMETAGDNLSYGEVTFDGVATVLAKLRQHGFPPEAGGGRFFDVGSGIGNTAIAAALLEPRLAVAGGIEFLPGLHQLALQARERYDARRRPVDLDGQQEQPQQQQERQQEQEQQEQQQQQQEQEQQQQHQEQQQQQQQQPAPQVCFSLGDATSTEWAPQEATSVVLMHATCFSDELLLDLAQQMERRMVAGSFVVAVTLRPPAPSFELIDRFSISCSWGPATALLLQRVGAPCRHRPQDGLLAVVSSPGFCMKLVGLVASTDDRVAAEAATVIAFAARAERVARQFIEQGAVVALVALLRRGLQDSTSPELRTTSERVELAARLVPLQAAALLASRSFSDHFCGLQVLEEAGIRAALQGLVRRAHSPALKNAAAGYLEYLEELL</sequence>
<gene>
    <name evidence="2" type="ORF">PGLA2088_LOCUS33207</name>
</gene>
<evidence type="ECO:0000313" key="3">
    <source>
        <dbReference type="Proteomes" id="UP000626109"/>
    </source>
</evidence>
<feature type="compositionally biased region" description="Low complexity" evidence="1">
    <location>
        <begin position="280"/>
        <end position="305"/>
    </location>
</feature>
<evidence type="ECO:0000256" key="1">
    <source>
        <dbReference type="SAM" id="MobiDB-lite"/>
    </source>
</evidence>
<feature type="region of interest" description="Disordered" evidence="1">
    <location>
        <begin position="257"/>
        <end position="307"/>
    </location>
</feature>
<dbReference type="AlphaFoldDB" id="A0A813KGS7"/>
<accession>A0A813KGS7</accession>
<dbReference type="Gene3D" id="1.25.10.10">
    <property type="entry name" value="Leucine-rich Repeat Variant"/>
    <property type="match status" value="1"/>
</dbReference>
<evidence type="ECO:0000313" key="2">
    <source>
        <dbReference type="EMBL" id="CAE8704497.1"/>
    </source>
</evidence>
<dbReference type="Proteomes" id="UP000626109">
    <property type="component" value="Unassembled WGS sequence"/>
</dbReference>
<dbReference type="Gene3D" id="3.40.50.150">
    <property type="entry name" value="Vaccinia Virus protein VP39"/>
    <property type="match status" value="1"/>
</dbReference>
<organism evidence="2 3">
    <name type="scientific">Polarella glacialis</name>
    <name type="common">Dinoflagellate</name>
    <dbReference type="NCBI Taxonomy" id="89957"/>
    <lineage>
        <taxon>Eukaryota</taxon>
        <taxon>Sar</taxon>
        <taxon>Alveolata</taxon>
        <taxon>Dinophyceae</taxon>
        <taxon>Suessiales</taxon>
        <taxon>Suessiaceae</taxon>
        <taxon>Polarella</taxon>
    </lineage>
</organism>